<proteinExistence type="predicted"/>
<reference evidence="1" key="1">
    <citation type="submission" date="2020-03" db="EMBL/GenBank/DDBJ databases">
        <title>The deep terrestrial virosphere.</title>
        <authorList>
            <person name="Holmfeldt K."/>
            <person name="Nilsson E."/>
            <person name="Simone D."/>
            <person name="Lopez-Fernandez M."/>
            <person name="Wu X."/>
            <person name="de Brujin I."/>
            <person name="Lundin D."/>
            <person name="Andersson A."/>
            <person name="Bertilsson S."/>
            <person name="Dopson M."/>
        </authorList>
    </citation>
    <scope>NUCLEOTIDE SEQUENCE</scope>
    <source>
        <strain evidence="1">MM415B02938</strain>
    </source>
</reference>
<accession>A0A6M3L1E0</accession>
<dbReference type="EMBL" id="MT142721">
    <property type="protein sequence ID" value="QJA87622.1"/>
    <property type="molecule type" value="Genomic_DNA"/>
</dbReference>
<protein>
    <submittedName>
        <fullName evidence="1">Uncharacterized protein</fullName>
    </submittedName>
</protein>
<name>A0A6M3L1E0_9ZZZZ</name>
<evidence type="ECO:0000313" key="1">
    <source>
        <dbReference type="EMBL" id="QJA87622.1"/>
    </source>
</evidence>
<sequence>MAQTFTAGGHTHSIRARMGVGQEGPKLGLYKQEATQTSALGLALDVDDGSVYRYSHYVSAVAAGKIAALDISVAGFAPIDGKVTGVTGAAADYDSDDSVIYLTDTDTFQSENDAENVWAGGYLFVIDSESQGYKYRIKSHPQPEVNPAVAGTIKLVLHDNLEAALNSEASVAIIGHPYKNLAIANNGTDDLVAGIPIRAMTAAYYGWTQTWGWANCFLDESAGTIAAGTVAVLSDGVNGAAEPLNIAAHNSEADVAILNFAEPIIGHFGFAGTDTDFGPVFLRLNP</sequence>
<dbReference type="AlphaFoldDB" id="A0A6M3L1E0"/>
<gene>
    <name evidence="1" type="ORF">MM415B02938_0007</name>
</gene>
<organism evidence="1">
    <name type="scientific">viral metagenome</name>
    <dbReference type="NCBI Taxonomy" id="1070528"/>
    <lineage>
        <taxon>unclassified sequences</taxon>
        <taxon>metagenomes</taxon>
        <taxon>organismal metagenomes</taxon>
    </lineage>
</organism>